<dbReference type="AlphaFoldDB" id="A0A2J7ZGA0"/>
<dbReference type="OrthoDB" id="9998912at2759"/>
<comment type="caution">
    <text evidence="1">Lacks conserved residue(s) required for the propagation of feature annotation.</text>
</comment>
<dbReference type="PROSITE" id="PS50026">
    <property type="entry name" value="EGF_3"/>
    <property type="match status" value="1"/>
</dbReference>
<keyword evidence="4" id="KW-1185">Reference proteome</keyword>
<name>A0A2J7ZGA0_9CHLO</name>
<keyword evidence="1" id="KW-1015">Disulfide bond</keyword>
<feature type="non-terminal residue" evidence="3">
    <location>
        <position position="167"/>
    </location>
</feature>
<proteinExistence type="predicted"/>
<accession>A0A2J7ZGA0</accession>
<feature type="domain" description="EGF-like" evidence="2">
    <location>
        <begin position="41"/>
        <end position="74"/>
    </location>
</feature>
<evidence type="ECO:0000313" key="4">
    <source>
        <dbReference type="Proteomes" id="UP000236333"/>
    </source>
</evidence>
<dbReference type="EMBL" id="PGGS01003540">
    <property type="protein sequence ID" value="PNG99249.1"/>
    <property type="molecule type" value="Genomic_DNA"/>
</dbReference>
<keyword evidence="1" id="KW-0245">EGF-like domain</keyword>
<feature type="disulfide bond" evidence="1">
    <location>
        <begin position="64"/>
        <end position="73"/>
    </location>
</feature>
<sequence length="167" mass="18221">VTREFLHHHESQHPRCAVTRGNWCSRFQEQVPVPTKPVPRGSKDCPNACSGWGNCNHDTGLCECPAGHGGLDCGEPLKRPCTNRFRLLNETNSQPISHIGPDNNDLDPRASGWTAGRCHGFCDDDNSMCYCGGDSALRRIPAPVGSAPWAPPLQHGRPMIIDCKPST</sequence>
<gene>
    <name evidence="3" type="ORF">TSOC_014977</name>
</gene>
<reference evidence="3 4" key="1">
    <citation type="journal article" date="2017" name="Mol. Biol. Evol.">
        <title>The 4-celled Tetrabaena socialis nuclear genome reveals the essential components for genetic control of cell number at the origin of multicellularity in the volvocine lineage.</title>
        <authorList>
            <person name="Featherston J."/>
            <person name="Arakaki Y."/>
            <person name="Hanschen E.R."/>
            <person name="Ferris P.J."/>
            <person name="Michod R.E."/>
            <person name="Olson B.J.S.C."/>
            <person name="Nozaki H."/>
            <person name="Durand P.M."/>
        </authorList>
    </citation>
    <scope>NUCLEOTIDE SEQUENCE [LARGE SCALE GENOMIC DNA]</scope>
    <source>
        <strain evidence="3 4">NIES-571</strain>
    </source>
</reference>
<feature type="non-terminal residue" evidence="3">
    <location>
        <position position="1"/>
    </location>
</feature>
<dbReference type="Proteomes" id="UP000236333">
    <property type="component" value="Unassembled WGS sequence"/>
</dbReference>
<organism evidence="3 4">
    <name type="scientific">Tetrabaena socialis</name>
    <dbReference type="NCBI Taxonomy" id="47790"/>
    <lineage>
        <taxon>Eukaryota</taxon>
        <taxon>Viridiplantae</taxon>
        <taxon>Chlorophyta</taxon>
        <taxon>core chlorophytes</taxon>
        <taxon>Chlorophyceae</taxon>
        <taxon>CS clade</taxon>
        <taxon>Chlamydomonadales</taxon>
        <taxon>Tetrabaenaceae</taxon>
        <taxon>Tetrabaena</taxon>
    </lineage>
</organism>
<dbReference type="PROSITE" id="PS00022">
    <property type="entry name" value="EGF_1"/>
    <property type="match status" value="1"/>
</dbReference>
<evidence type="ECO:0000313" key="3">
    <source>
        <dbReference type="EMBL" id="PNG99249.1"/>
    </source>
</evidence>
<protein>
    <recommendedName>
        <fullName evidence="2">EGF-like domain-containing protein</fullName>
    </recommendedName>
</protein>
<evidence type="ECO:0000259" key="2">
    <source>
        <dbReference type="PROSITE" id="PS50026"/>
    </source>
</evidence>
<comment type="caution">
    <text evidence="3">The sequence shown here is derived from an EMBL/GenBank/DDBJ whole genome shotgun (WGS) entry which is preliminary data.</text>
</comment>
<dbReference type="InterPro" id="IPR000742">
    <property type="entry name" value="EGF"/>
</dbReference>
<evidence type="ECO:0000256" key="1">
    <source>
        <dbReference type="PROSITE-ProRule" id="PRU00076"/>
    </source>
</evidence>
<feature type="disulfide bond" evidence="1">
    <location>
        <begin position="45"/>
        <end position="55"/>
    </location>
</feature>